<protein>
    <recommendedName>
        <fullName evidence="4">Release factor glutamine methyltransferase</fullName>
        <shortName evidence="4">RF MTase</shortName>
        <ecNumber evidence="4">2.1.1.297</ecNumber>
    </recommendedName>
    <alternativeName>
        <fullName evidence="4">N5-glutamine methyltransferase PrmC</fullName>
    </alternativeName>
    <alternativeName>
        <fullName evidence="4">Protein-(glutamine-N5) MTase PrmC</fullName>
    </alternativeName>
    <alternativeName>
        <fullName evidence="4">Protein-glutamine N-methyltransferase PrmC</fullName>
    </alternativeName>
</protein>
<evidence type="ECO:0000259" key="6">
    <source>
        <dbReference type="Pfam" id="PF17827"/>
    </source>
</evidence>
<dbReference type="InterPro" id="IPR050320">
    <property type="entry name" value="N5-glutamine_MTase"/>
</dbReference>
<dbReference type="SUPFAM" id="SSF53335">
    <property type="entry name" value="S-adenosyl-L-methionine-dependent methyltransferases"/>
    <property type="match status" value="1"/>
</dbReference>
<evidence type="ECO:0000256" key="2">
    <source>
        <dbReference type="ARBA" id="ARBA00022679"/>
    </source>
</evidence>
<dbReference type="InterPro" id="IPR025714">
    <property type="entry name" value="Methyltranfer_dom"/>
</dbReference>
<name>K8P5H2_9BRAD</name>
<dbReference type="CDD" id="cd02440">
    <property type="entry name" value="AdoMet_MTases"/>
    <property type="match status" value="1"/>
</dbReference>
<comment type="caution">
    <text evidence="7">The sequence shown here is derived from an EMBL/GenBank/DDBJ whole genome shotgun (WGS) entry which is preliminary data.</text>
</comment>
<dbReference type="InterPro" id="IPR004556">
    <property type="entry name" value="HemK-like"/>
</dbReference>
<dbReference type="InterPro" id="IPR040758">
    <property type="entry name" value="PrmC_N"/>
</dbReference>
<comment type="function">
    <text evidence="4">Methylates the class 1 translation termination release factors RF1/PrfA and RF2/PrfB on the glutamine residue of the universally conserved GGQ motif.</text>
</comment>
<dbReference type="OrthoDB" id="9800643at2"/>
<organism evidence="7 8">
    <name type="scientific">Afipia clevelandensis ATCC 49720</name>
    <dbReference type="NCBI Taxonomy" id="883079"/>
    <lineage>
        <taxon>Bacteria</taxon>
        <taxon>Pseudomonadati</taxon>
        <taxon>Pseudomonadota</taxon>
        <taxon>Alphaproteobacteria</taxon>
        <taxon>Hyphomicrobiales</taxon>
        <taxon>Nitrobacteraceae</taxon>
        <taxon>Afipia</taxon>
    </lineage>
</organism>
<feature type="domain" description="Methyltransferase" evidence="5">
    <location>
        <begin position="127"/>
        <end position="207"/>
    </location>
</feature>
<dbReference type="Gene3D" id="3.40.50.150">
    <property type="entry name" value="Vaccinia Virus protein VP39"/>
    <property type="match status" value="1"/>
</dbReference>
<accession>K8P5H2</accession>
<feature type="binding site" evidence="4">
    <location>
        <position position="156"/>
    </location>
    <ligand>
        <name>S-adenosyl-L-methionine</name>
        <dbReference type="ChEBI" id="CHEBI:59789"/>
    </ligand>
</feature>
<dbReference type="GO" id="GO:0102559">
    <property type="term" value="F:peptide chain release factor N(5)-glutamine methyltransferase activity"/>
    <property type="evidence" value="ECO:0007669"/>
    <property type="project" value="UniProtKB-EC"/>
</dbReference>
<proteinExistence type="inferred from homology"/>
<dbReference type="HAMAP" id="MF_02126">
    <property type="entry name" value="RF_methyltr_PrmC"/>
    <property type="match status" value="1"/>
</dbReference>
<dbReference type="AlphaFoldDB" id="K8P5H2"/>
<dbReference type="GO" id="GO:0032259">
    <property type="term" value="P:methylation"/>
    <property type="evidence" value="ECO:0007669"/>
    <property type="project" value="UniProtKB-KW"/>
</dbReference>
<dbReference type="Gene3D" id="1.10.8.10">
    <property type="entry name" value="DNA helicase RuvA subunit, C-terminal domain"/>
    <property type="match status" value="1"/>
</dbReference>
<feature type="binding site" evidence="4">
    <location>
        <position position="199"/>
    </location>
    <ligand>
        <name>S-adenosyl-L-methionine</name>
        <dbReference type="ChEBI" id="CHEBI:59789"/>
    </ligand>
</feature>
<dbReference type="InterPro" id="IPR019874">
    <property type="entry name" value="RF_methyltr_PrmC"/>
</dbReference>
<dbReference type="PANTHER" id="PTHR18895:SF74">
    <property type="entry name" value="MTRF1L RELEASE FACTOR GLUTAMINE METHYLTRANSFERASE"/>
    <property type="match status" value="1"/>
</dbReference>
<dbReference type="EMBL" id="AGWY01000012">
    <property type="protein sequence ID" value="EKS33688.1"/>
    <property type="molecule type" value="Genomic_DNA"/>
</dbReference>
<dbReference type="InterPro" id="IPR002052">
    <property type="entry name" value="DNA_methylase_N6_adenine_CS"/>
</dbReference>
<dbReference type="EC" id="2.1.1.297" evidence="4"/>
<comment type="caution">
    <text evidence="4">Lacks conserved residue(s) required for the propagation of feature annotation.</text>
</comment>
<keyword evidence="8" id="KW-1185">Reference proteome</keyword>
<dbReference type="PANTHER" id="PTHR18895">
    <property type="entry name" value="HEMK METHYLTRANSFERASE"/>
    <property type="match status" value="1"/>
</dbReference>
<dbReference type="GO" id="GO:0003676">
    <property type="term" value="F:nucleic acid binding"/>
    <property type="evidence" value="ECO:0007669"/>
    <property type="project" value="InterPro"/>
</dbReference>
<comment type="catalytic activity">
    <reaction evidence="4">
        <text>L-glutaminyl-[peptide chain release factor] + S-adenosyl-L-methionine = N(5)-methyl-L-glutaminyl-[peptide chain release factor] + S-adenosyl-L-homocysteine + H(+)</text>
        <dbReference type="Rhea" id="RHEA:42896"/>
        <dbReference type="Rhea" id="RHEA-COMP:10271"/>
        <dbReference type="Rhea" id="RHEA-COMP:10272"/>
        <dbReference type="ChEBI" id="CHEBI:15378"/>
        <dbReference type="ChEBI" id="CHEBI:30011"/>
        <dbReference type="ChEBI" id="CHEBI:57856"/>
        <dbReference type="ChEBI" id="CHEBI:59789"/>
        <dbReference type="ChEBI" id="CHEBI:61891"/>
        <dbReference type="EC" id="2.1.1.297"/>
    </reaction>
</comment>
<dbReference type="PROSITE" id="PS00092">
    <property type="entry name" value="N6_MTASE"/>
    <property type="match status" value="1"/>
</dbReference>
<feature type="domain" description="Release factor glutamine methyltransferase N-terminal" evidence="6">
    <location>
        <begin position="15"/>
        <end position="84"/>
    </location>
</feature>
<reference evidence="7 8" key="1">
    <citation type="submission" date="2012-04" db="EMBL/GenBank/DDBJ databases">
        <title>The Genome Sequence of Afipia clevelandensis ATCC 49720.</title>
        <authorList>
            <consortium name="The Broad Institute Genome Sequencing Platform"/>
            <person name="Earl A."/>
            <person name="Ward D."/>
            <person name="Feldgarden M."/>
            <person name="Gevers D."/>
            <person name="Huys G."/>
            <person name="Walker B."/>
            <person name="Young S.K."/>
            <person name="Zeng Q."/>
            <person name="Gargeya S."/>
            <person name="Fitzgerald M."/>
            <person name="Haas B."/>
            <person name="Abouelleil A."/>
            <person name="Alvarado L."/>
            <person name="Arachchi H.M."/>
            <person name="Berlin A."/>
            <person name="Chapman S.B."/>
            <person name="Goldberg J."/>
            <person name="Griggs A."/>
            <person name="Gujja S."/>
            <person name="Hansen M."/>
            <person name="Howarth C."/>
            <person name="Imamovic A."/>
            <person name="Larimer J."/>
            <person name="McCowen C."/>
            <person name="Montmayeur A."/>
            <person name="Murphy C."/>
            <person name="Neiman D."/>
            <person name="Pearson M."/>
            <person name="Priest M."/>
            <person name="Roberts A."/>
            <person name="Saif S."/>
            <person name="Shea T."/>
            <person name="Sisk P."/>
            <person name="Sykes S."/>
            <person name="Wortman J."/>
            <person name="Nusbaum C."/>
            <person name="Birren B."/>
        </authorList>
    </citation>
    <scope>NUCLEOTIDE SEQUENCE [LARGE SCALE GENOMIC DNA]</scope>
    <source>
        <strain evidence="7 8">ATCC 49720</strain>
    </source>
</reference>
<evidence type="ECO:0000256" key="1">
    <source>
        <dbReference type="ARBA" id="ARBA00022603"/>
    </source>
</evidence>
<evidence type="ECO:0000313" key="8">
    <source>
        <dbReference type="Proteomes" id="UP000001095"/>
    </source>
</evidence>
<evidence type="ECO:0000259" key="5">
    <source>
        <dbReference type="Pfam" id="PF13847"/>
    </source>
</evidence>
<dbReference type="PATRIC" id="fig|883079.3.peg.2864"/>
<keyword evidence="1 4" id="KW-0489">Methyltransferase</keyword>
<keyword evidence="3 4" id="KW-0949">S-adenosyl-L-methionine</keyword>
<evidence type="ECO:0000256" key="4">
    <source>
        <dbReference type="HAMAP-Rule" id="MF_02126"/>
    </source>
</evidence>
<evidence type="ECO:0000313" key="7">
    <source>
        <dbReference type="EMBL" id="EKS33688.1"/>
    </source>
</evidence>
<dbReference type="NCBIfam" id="TIGR03534">
    <property type="entry name" value="RF_mod_PrmC"/>
    <property type="match status" value="1"/>
</dbReference>
<keyword evidence="2 4" id="KW-0808">Transferase</keyword>
<feature type="binding site" evidence="4">
    <location>
        <begin position="133"/>
        <end position="137"/>
    </location>
    <ligand>
        <name>S-adenosyl-L-methionine</name>
        <dbReference type="ChEBI" id="CHEBI:59789"/>
    </ligand>
</feature>
<dbReference type="RefSeq" id="WP_002713678.1">
    <property type="nucleotide sequence ID" value="NZ_KB375281.1"/>
</dbReference>
<evidence type="ECO:0000256" key="3">
    <source>
        <dbReference type="ARBA" id="ARBA00022691"/>
    </source>
</evidence>
<dbReference type="Pfam" id="PF13847">
    <property type="entry name" value="Methyltransf_31"/>
    <property type="match status" value="1"/>
</dbReference>
<dbReference type="Pfam" id="PF17827">
    <property type="entry name" value="PrmC_N"/>
    <property type="match status" value="1"/>
</dbReference>
<sequence length="296" mass="30688">MSAGAPLAGLTVEAARRALATQFKAGGIDSPELDARLLIGAALALDHTGLAVQAARPVTADEADIIASFAQRRLAHEPVARILGHKEFWGLDLRLSDATLVPRPDTETIVAAALEMIRADSAEAKPLRIADIGTGSGAILLALLSELPAATGIGTDISESALATARLNAQRLGLTDRTSFIQCSYAAALTGPFDLIVSNPPYIPSAEIAGLDRDVRDYDPRLALDGGADGLDAYRAITPQAASLLAPQSVLVFEVGQGQSADVSALMRQAGLTLSHPPRADLGGIHRAVMGRKAAI</sequence>
<gene>
    <name evidence="4" type="primary">prmC</name>
    <name evidence="7" type="ORF">HMPREF9696_02808</name>
</gene>
<dbReference type="InterPro" id="IPR029063">
    <property type="entry name" value="SAM-dependent_MTases_sf"/>
</dbReference>
<dbReference type="NCBIfam" id="TIGR00536">
    <property type="entry name" value="hemK_fam"/>
    <property type="match status" value="1"/>
</dbReference>
<feature type="binding site" evidence="4">
    <location>
        <begin position="199"/>
        <end position="202"/>
    </location>
    <ligand>
        <name>substrate</name>
    </ligand>
</feature>
<comment type="similarity">
    <text evidence="4">Belongs to the protein N5-glutamine methyltransferase family. PrmC subfamily.</text>
</comment>
<dbReference type="Proteomes" id="UP000001095">
    <property type="component" value="Unassembled WGS sequence"/>
</dbReference>
<dbReference type="HOGENOM" id="CLU_018398_3_1_5"/>